<dbReference type="InterPro" id="IPR050884">
    <property type="entry name" value="CNP_phosphodiesterase-III"/>
</dbReference>
<sequence>MRILQLSDIHYRTHYTADDAYERLLAKLESPLKHLEMCLQDALQHGEYDCVCLTGDICDNGSADDYRTVESIVKQYFPEILSIAIPGNHDNDNYQQVFGTKSHTMHQIQDYTILALNNSEYGNANGKFTDEDFSWLDKKLNTPEKKIILMHHPVRKYPGIPCLPQAGKFIQHIQNTNTVLVMQGHVHWSEDYTINDTYYSVGPSTSFQGKNNTENDSVTFYDMAGYKIYDLIDNHVSTTSYMIKKPTKVCSWKFKENKIQEIDVDINADT</sequence>
<dbReference type="RefSeq" id="WP_118765206.1">
    <property type="nucleotide sequence ID" value="NZ_CABJCF010000004.1"/>
</dbReference>
<evidence type="ECO:0000256" key="4">
    <source>
        <dbReference type="ARBA" id="ARBA00025742"/>
    </source>
</evidence>
<dbReference type="InterPro" id="IPR004843">
    <property type="entry name" value="Calcineurin-like_PHP"/>
</dbReference>
<dbReference type="AlphaFoldDB" id="A0A412PBI4"/>
<evidence type="ECO:0000256" key="2">
    <source>
        <dbReference type="ARBA" id="ARBA00022801"/>
    </source>
</evidence>
<dbReference type="InterPro" id="IPR029052">
    <property type="entry name" value="Metallo-depent_PP-like"/>
</dbReference>
<name>A0A412PBI4_9FIRM</name>
<dbReference type="Gene3D" id="3.60.21.10">
    <property type="match status" value="1"/>
</dbReference>
<evidence type="ECO:0000313" key="7">
    <source>
        <dbReference type="Proteomes" id="UP000284731"/>
    </source>
</evidence>
<evidence type="ECO:0000313" key="6">
    <source>
        <dbReference type="EMBL" id="RGT54214.1"/>
    </source>
</evidence>
<dbReference type="GO" id="GO:0046872">
    <property type="term" value="F:metal ion binding"/>
    <property type="evidence" value="ECO:0007669"/>
    <property type="project" value="UniProtKB-KW"/>
</dbReference>
<dbReference type="PANTHER" id="PTHR42988:SF2">
    <property type="entry name" value="CYCLIC NUCLEOTIDE PHOSPHODIESTERASE CBUA0032-RELATED"/>
    <property type="match status" value="1"/>
</dbReference>
<accession>A0A412PBI4</accession>
<protein>
    <recommendedName>
        <fullName evidence="5">Calcineurin-like phosphoesterase domain-containing protein</fullName>
    </recommendedName>
</protein>
<comment type="caution">
    <text evidence="6">The sequence shown here is derived from an EMBL/GenBank/DDBJ whole genome shotgun (WGS) entry which is preliminary data.</text>
</comment>
<organism evidence="6 7">
    <name type="scientific">Solobacterium moorei</name>
    <dbReference type="NCBI Taxonomy" id="102148"/>
    <lineage>
        <taxon>Bacteria</taxon>
        <taxon>Bacillati</taxon>
        <taxon>Bacillota</taxon>
        <taxon>Erysipelotrichia</taxon>
        <taxon>Erysipelotrichales</taxon>
        <taxon>Erysipelotrichaceae</taxon>
        <taxon>Solobacterium</taxon>
    </lineage>
</organism>
<comment type="similarity">
    <text evidence="4">Belongs to the cyclic nucleotide phosphodiesterase class-III family.</text>
</comment>
<reference evidence="6 7" key="1">
    <citation type="submission" date="2018-08" db="EMBL/GenBank/DDBJ databases">
        <title>A genome reference for cultivated species of the human gut microbiota.</title>
        <authorList>
            <person name="Zou Y."/>
            <person name="Xue W."/>
            <person name="Luo G."/>
        </authorList>
    </citation>
    <scope>NUCLEOTIDE SEQUENCE [LARGE SCALE GENOMIC DNA]</scope>
    <source>
        <strain evidence="6 7">AF18-46</strain>
    </source>
</reference>
<keyword evidence="1" id="KW-0479">Metal-binding</keyword>
<dbReference type="PANTHER" id="PTHR42988">
    <property type="entry name" value="PHOSPHOHYDROLASE"/>
    <property type="match status" value="1"/>
</dbReference>
<dbReference type="GO" id="GO:0016787">
    <property type="term" value="F:hydrolase activity"/>
    <property type="evidence" value="ECO:0007669"/>
    <property type="project" value="UniProtKB-KW"/>
</dbReference>
<evidence type="ECO:0000256" key="3">
    <source>
        <dbReference type="ARBA" id="ARBA00023004"/>
    </source>
</evidence>
<evidence type="ECO:0000259" key="5">
    <source>
        <dbReference type="Pfam" id="PF00149"/>
    </source>
</evidence>
<keyword evidence="3" id="KW-0408">Iron</keyword>
<keyword evidence="2" id="KW-0378">Hydrolase</keyword>
<dbReference type="Pfam" id="PF00149">
    <property type="entry name" value="Metallophos"/>
    <property type="match status" value="1"/>
</dbReference>
<feature type="domain" description="Calcineurin-like phosphoesterase" evidence="5">
    <location>
        <begin position="1"/>
        <end position="188"/>
    </location>
</feature>
<gene>
    <name evidence="6" type="ORF">DWX20_08585</name>
</gene>
<proteinExistence type="inferred from homology"/>
<dbReference type="Proteomes" id="UP000284731">
    <property type="component" value="Unassembled WGS sequence"/>
</dbReference>
<dbReference type="SUPFAM" id="SSF56300">
    <property type="entry name" value="Metallo-dependent phosphatases"/>
    <property type="match status" value="1"/>
</dbReference>
<evidence type="ECO:0000256" key="1">
    <source>
        <dbReference type="ARBA" id="ARBA00022723"/>
    </source>
</evidence>
<dbReference type="EMBL" id="QRWX01000004">
    <property type="protein sequence ID" value="RGT54214.1"/>
    <property type="molecule type" value="Genomic_DNA"/>
</dbReference>